<dbReference type="Gene3D" id="3.40.50.1000">
    <property type="entry name" value="HAD superfamily/HAD-like"/>
    <property type="match status" value="1"/>
</dbReference>
<proteinExistence type="predicted"/>
<protein>
    <submittedName>
        <fullName evidence="1">Uncharacterized protein</fullName>
    </submittedName>
</protein>
<evidence type="ECO:0000313" key="1">
    <source>
        <dbReference type="EMBL" id="CBI05439.1"/>
    </source>
</evidence>
<dbReference type="AlphaFoldDB" id="E6QE13"/>
<dbReference type="SUPFAM" id="SSF56784">
    <property type="entry name" value="HAD-like"/>
    <property type="match status" value="1"/>
</dbReference>
<organism evidence="1">
    <name type="scientific">mine drainage metagenome</name>
    <dbReference type="NCBI Taxonomy" id="410659"/>
    <lineage>
        <taxon>unclassified sequences</taxon>
        <taxon>metagenomes</taxon>
        <taxon>ecological metagenomes</taxon>
    </lineage>
</organism>
<dbReference type="EMBL" id="CABP01000117">
    <property type="protein sequence ID" value="CBI05439.1"/>
    <property type="molecule type" value="Genomic_DNA"/>
</dbReference>
<comment type="caution">
    <text evidence="1">The sequence shown here is derived from an EMBL/GenBank/DDBJ whole genome shotgun (WGS) entry which is preliminary data.</text>
</comment>
<dbReference type="InterPro" id="IPR036412">
    <property type="entry name" value="HAD-like_sf"/>
</dbReference>
<dbReference type="InterPro" id="IPR023214">
    <property type="entry name" value="HAD_sf"/>
</dbReference>
<accession>E6QE13</accession>
<name>E6QE13_9ZZZZ</name>
<sequence>MLIIATSPDAVKINGKPDPDVVKALIDAKAAGNPVGLISNHAEPAWFEDTFGGSGVQFLRTRGRQNGHIISENAERHSLPPYDALVLAAKPEDVRMGKNGGAVLIAAGWGSQDQKVQSLGIRVNTADELREVISLSAQWPGGWWYTADMPGYSVRALADLSGYGKSDPQVVFSKKLTATVKKGGVRLNALLAIVARSLLSDGFGAEKDLVWGVYPS</sequence>
<reference evidence="1" key="1">
    <citation type="submission" date="2009-10" db="EMBL/GenBank/DDBJ databases">
        <title>Diversity of trophic interactions inside an arsenic-rich microbial ecosystem.</title>
        <authorList>
            <person name="Bertin P.N."/>
            <person name="Heinrich-Salmeron A."/>
            <person name="Pelletier E."/>
            <person name="Goulhen-Chollet F."/>
            <person name="Arsene-Ploetze F."/>
            <person name="Gallien S."/>
            <person name="Calteau A."/>
            <person name="Vallenet D."/>
            <person name="Casiot C."/>
            <person name="Chane-Woon-Ming B."/>
            <person name="Giloteaux L."/>
            <person name="Barakat M."/>
            <person name="Bonnefoy V."/>
            <person name="Bruneel O."/>
            <person name="Chandler M."/>
            <person name="Cleiss J."/>
            <person name="Duran R."/>
            <person name="Elbaz-Poulichet F."/>
            <person name="Fonknechten N."/>
            <person name="Lauga B."/>
            <person name="Mornico D."/>
            <person name="Ortet P."/>
            <person name="Schaeffer C."/>
            <person name="Siguier P."/>
            <person name="Alexander Thil Smith A."/>
            <person name="Van Dorsselaer A."/>
            <person name="Weissenbach J."/>
            <person name="Medigue C."/>
            <person name="Le Paslier D."/>
        </authorList>
    </citation>
    <scope>NUCLEOTIDE SEQUENCE</scope>
</reference>
<gene>
    <name evidence="1" type="ORF">CARN5_1060</name>
</gene>